<dbReference type="AlphaFoldDB" id="A0A3L6ZZM0"/>
<proteinExistence type="predicted"/>
<dbReference type="Pfam" id="PF11193">
    <property type="entry name" value="DUF2812"/>
    <property type="match status" value="1"/>
</dbReference>
<accession>A0A3L6ZZM0</accession>
<keyword evidence="3" id="KW-1185">Reference proteome</keyword>
<sequence length="202" mass="22642">MFVDYDKEEAWLNEMAGKGHLVVKAGPLYSFTPIEPGAAVVRVDHQPSMKAGDFDDYRNLFADAGWQHLAGTRGSGEQYFASFSGDANADIFSENESKAQRYRRAMTTNSAILLPLFVIVVALWSTWNVSPESFLSPRDWYLTPGLWEREGWAFAGAFLFETPIVALRVGGPLILIGSCIVILVLLAYQWVLYRRTRARARA</sequence>
<feature type="transmembrane region" description="Helical" evidence="1">
    <location>
        <begin position="108"/>
        <end position="127"/>
    </location>
</feature>
<evidence type="ECO:0000313" key="2">
    <source>
        <dbReference type="EMBL" id="RLP73145.1"/>
    </source>
</evidence>
<protein>
    <submittedName>
        <fullName evidence="2">DUF2812 domain-containing protein</fullName>
    </submittedName>
</protein>
<feature type="transmembrane region" description="Helical" evidence="1">
    <location>
        <begin position="173"/>
        <end position="193"/>
    </location>
</feature>
<keyword evidence="1" id="KW-0812">Transmembrane</keyword>
<evidence type="ECO:0000313" key="3">
    <source>
        <dbReference type="Proteomes" id="UP000270299"/>
    </source>
</evidence>
<keyword evidence="1" id="KW-0472">Membrane</keyword>
<keyword evidence="1" id="KW-1133">Transmembrane helix</keyword>
<dbReference type="InterPro" id="IPR021359">
    <property type="entry name" value="DUF2812"/>
</dbReference>
<gene>
    <name evidence="2" type="ORF">D9V29_03855</name>
</gene>
<dbReference type="Proteomes" id="UP000270299">
    <property type="component" value="Unassembled WGS sequence"/>
</dbReference>
<dbReference type="EMBL" id="RCUV01000003">
    <property type="protein sequence ID" value="RLP73145.1"/>
    <property type="molecule type" value="Genomic_DNA"/>
</dbReference>
<evidence type="ECO:0000256" key="1">
    <source>
        <dbReference type="SAM" id="Phobius"/>
    </source>
</evidence>
<name>A0A3L6ZZM0_9MICO</name>
<reference evidence="2 3" key="1">
    <citation type="submission" date="2018-10" db="EMBL/GenBank/DDBJ databases">
        <authorList>
            <person name="Li J."/>
        </authorList>
    </citation>
    <scope>NUCLEOTIDE SEQUENCE [LARGE SCALE GENOMIC DNA]</scope>
    <source>
        <strain evidence="2 3">CCTCC AB209002</strain>
    </source>
</reference>
<comment type="caution">
    <text evidence="2">The sequence shown here is derived from an EMBL/GenBank/DDBJ whole genome shotgun (WGS) entry which is preliminary data.</text>
</comment>
<organism evidence="2 3">
    <name type="scientific">Mycetocola manganoxydans</name>
    <dbReference type="NCBI Taxonomy" id="699879"/>
    <lineage>
        <taxon>Bacteria</taxon>
        <taxon>Bacillati</taxon>
        <taxon>Actinomycetota</taxon>
        <taxon>Actinomycetes</taxon>
        <taxon>Micrococcales</taxon>
        <taxon>Microbacteriaceae</taxon>
        <taxon>Mycetocola</taxon>
    </lineage>
</organism>